<dbReference type="Gramene" id="TraesPARA_EIv1.0_0351870.1">
    <property type="protein sequence ID" value="TraesPARA_EIv1.0_0351870.1.CDS"/>
    <property type="gene ID" value="TraesPARA_EIv1.0_0351870"/>
</dbReference>
<evidence type="ECO:0000256" key="8">
    <source>
        <dbReference type="ARBA" id="ARBA00023136"/>
    </source>
</evidence>
<dbReference type="Gramene" id="TraesNOR2A03G00794870.1">
    <property type="protein sequence ID" value="TraesNOR2A03G00794870.1"/>
    <property type="gene ID" value="TraesNOR2A03G00794870"/>
</dbReference>
<dbReference type="Gramene" id="TraesSYM2A03G00792900.1">
    <property type="protein sequence ID" value="TraesSYM2A03G00792900.1"/>
    <property type="gene ID" value="TraesSYM2A03G00792900"/>
</dbReference>
<dbReference type="RefSeq" id="XP_044453968.1">
    <property type="nucleotide sequence ID" value="XM_044598033.1"/>
</dbReference>
<dbReference type="SMR" id="A0A3B6B6A0"/>
<dbReference type="GeneID" id="123186248"/>
<dbReference type="FunFam" id="1.10.630.10:FF:000054">
    <property type="entry name" value="Cytochrome P450 84A1"/>
    <property type="match status" value="1"/>
</dbReference>
<comment type="similarity">
    <text evidence="10">Belongs to the cytochrome P450 family.</text>
</comment>
<organism evidence="11">
    <name type="scientific">Triticum aestivum</name>
    <name type="common">Wheat</name>
    <dbReference type="NCBI Taxonomy" id="4565"/>
    <lineage>
        <taxon>Eukaryota</taxon>
        <taxon>Viridiplantae</taxon>
        <taxon>Streptophyta</taxon>
        <taxon>Embryophyta</taxon>
        <taxon>Tracheophyta</taxon>
        <taxon>Spermatophyta</taxon>
        <taxon>Magnoliopsida</taxon>
        <taxon>Liliopsida</taxon>
        <taxon>Poales</taxon>
        <taxon>Poaceae</taxon>
        <taxon>BOP clade</taxon>
        <taxon>Pooideae</taxon>
        <taxon>Triticodae</taxon>
        <taxon>Triticeae</taxon>
        <taxon>Triticinae</taxon>
        <taxon>Triticum</taxon>
    </lineage>
</organism>
<dbReference type="Gramene" id="TraesARI2A03G00793230.1">
    <property type="protein sequence ID" value="TraesARI2A03G00793230.1"/>
    <property type="gene ID" value="TraesARI2A03G00793230"/>
</dbReference>
<dbReference type="Gramene" id="TraesRN2A0101136600.1">
    <property type="protein sequence ID" value="TraesRN2A0101136600.1"/>
    <property type="gene ID" value="TraesRN2A0101136600"/>
</dbReference>
<dbReference type="STRING" id="4565.A0A3B6B6A0"/>
<accession>A0A3B6B6A0</accession>
<dbReference type="GO" id="GO:0016020">
    <property type="term" value="C:membrane"/>
    <property type="evidence" value="ECO:0007669"/>
    <property type="project" value="UniProtKB-SubCell"/>
</dbReference>
<evidence type="ECO:0000313" key="12">
    <source>
        <dbReference type="Proteomes" id="UP000019116"/>
    </source>
</evidence>
<dbReference type="GO" id="GO:0004497">
    <property type="term" value="F:monooxygenase activity"/>
    <property type="evidence" value="ECO:0000318"/>
    <property type="project" value="GO_Central"/>
</dbReference>
<evidence type="ECO:0008006" key="13">
    <source>
        <dbReference type="Google" id="ProtNLM"/>
    </source>
</evidence>
<dbReference type="Gramene" id="TraesSTA2A03G00783340.1">
    <property type="protein sequence ID" value="TraesSTA2A03G00783340.1"/>
    <property type="gene ID" value="TraesSTA2A03G00783340"/>
</dbReference>
<comment type="subcellular location">
    <subcellularLocation>
        <location evidence="1">Membrane</location>
        <topology evidence="1">Single-pass membrane protein</topology>
    </subcellularLocation>
</comment>
<dbReference type="InterPro" id="IPR053062">
    <property type="entry name" value="CYP450_84A"/>
</dbReference>
<dbReference type="PANTHER" id="PTHR47945:SF5">
    <property type="entry name" value="CYTOCHROME P450 84A1-RELATED"/>
    <property type="match status" value="1"/>
</dbReference>
<dbReference type="GO" id="GO:0020037">
    <property type="term" value="F:heme binding"/>
    <property type="evidence" value="ECO:0007669"/>
    <property type="project" value="InterPro"/>
</dbReference>
<dbReference type="Gramene" id="TraesCS2A02G490100.1">
    <property type="protein sequence ID" value="TraesCS2A02G490100.1"/>
    <property type="gene ID" value="TraesCS2A02G490100"/>
</dbReference>
<evidence type="ECO:0000256" key="7">
    <source>
        <dbReference type="ARBA" id="ARBA00023004"/>
    </source>
</evidence>
<protein>
    <recommendedName>
        <fullName evidence="13">Cytochrome P450</fullName>
    </recommendedName>
</protein>
<evidence type="ECO:0000256" key="3">
    <source>
        <dbReference type="ARBA" id="ARBA00022692"/>
    </source>
</evidence>
<evidence type="ECO:0000313" key="11">
    <source>
        <dbReference type="EnsemblPlants" id="TraesCS2A02G490100.1"/>
    </source>
</evidence>
<evidence type="ECO:0000256" key="9">
    <source>
        <dbReference type="PIRSR" id="PIRSR602401-1"/>
    </source>
</evidence>
<dbReference type="PROSITE" id="PS00086">
    <property type="entry name" value="CYTOCHROME_P450"/>
    <property type="match status" value="1"/>
</dbReference>
<evidence type="ECO:0000256" key="10">
    <source>
        <dbReference type="RuleBase" id="RU000461"/>
    </source>
</evidence>
<dbReference type="Gene3D" id="1.10.630.10">
    <property type="entry name" value="Cytochrome P450"/>
    <property type="match status" value="1"/>
</dbReference>
<sequence length="533" mass="59123">MVGLAKIAMGWLKEPLSWLFIASVVFVVLQRQRRRGKAKAPPLPPGPYPLPIVGNMFIMDQLTHRGLAALAKRYGGILHLRLGQVHAVVLSTPEYAREVLQAQDVAFSNRPATVAAIYLTYDRADMAFAHYGPFWRQMRKLCVMKLFSRRRAGTWLAVRDESAALVRAVARRSGECVNLGELIFNLTKNVTFRAAFGADAAGDAVKRDEFIAIMQEFSQLFGGSSIGDFIPWLGWADQGLNVRARAARAALDEFIDRIIDEHMRRGKNPDDVDADMVDDMLAFLPEAKPKKTAGDDLQNSLRLTRENIKAMIMDVMFGGTETVASGIEWAMTEMMHSPDDICRLQQELADVVGLDRNVDESDLDKLPFLKCVIKETLRLHPPIPILHHENVEDCVVGGYSVPRGSSVMINVFAIGRDAKVWKDANMFRPSRFMAGEGEAARVDFKGNCFEFLPFGSGRRSCPGMALGIYSLEFAVAQLAHGFSWALPDGMKPSELDMTDIFGLTAPRSTRLCAMPTPRLTYPLVSDVDATPKA</sequence>
<dbReference type="InterPro" id="IPR002401">
    <property type="entry name" value="Cyt_P450_E_grp-I"/>
</dbReference>
<dbReference type="Proteomes" id="UP000019116">
    <property type="component" value="Chromosome 2A"/>
</dbReference>
<dbReference type="OrthoDB" id="2789670at2759"/>
<evidence type="ECO:0000256" key="5">
    <source>
        <dbReference type="ARBA" id="ARBA00022989"/>
    </source>
</evidence>
<keyword evidence="5" id="KW-1133">Transmembrane helix</keyword>
<dbReference type="InterPro" id="IPR036396">
    <property type="entry name" value="Cyt_P450_sf"/>
</dbReference>
<dbReference type="Gramene" id="TraesKAR2A01G0458740.1">
    <property type="protein sequence ID" value="cds.TraesKAR2A01G0458740.1"/>
    <property type="gene ID" value="TraesKAR2A01G0458740"/>
</dbReference>
<dbReference type="Gramene" id="TraesCS2A03G1145400.1">
    <property type="protein sequence ID" value="TraesCS2A03G1145400.1.CDS"/>
    <property type="gene ID" value="TraesCS2A03G1145400"/>
</dbReference>
<dbReference type="AlphaFoldDB" id="A0A3B6B6A0"/>
<name>A0A3B6B6A0_WHEAT</name>
<keyword evidence="7 9" id="KW-0408">Iron</keyword>
<dbReference type="InterPro" id="IPR001128">
    <property type="entry name" value="Cyt_P450"/>
</dbReference>
<evidence type="ECO:0000256" key="1">
    <source>
        <dbReference type="ARBA" id="ARBA00004167"/>
    </source>
</evidence>
<keyword evidence="10" id="KW-0503">Monooxygenase</keyword>
<evidence type="ECO:0000256" key="2">
    <source>
        <dbReference type="ARBA" id="ARBA00022617"/>
    </source>
</evidence>
<dbReference type="OMA" id="HFDEIFW"/>
<keyword evidence="2 9" id="KW-0349">Heme</keyword>
<comment type="cofactor">
    <cofactor evidence="9">
        <name>heme</name>
        <dbReference type="ChEBI" id="CHEBI:30413"/>
    </cofactor>
</comment>
<dbReference type="Gramene" id="TraesMAC2A03G00783690.1">
    <property type="protein sequence ID" value="TraesMAC2A03G00783690.1"/>
    <property type="gene ID" value="TraesMAC2A03G00783690"/>
</dbReference>
<feature type="binding site" description="axial binding residue" evidence="9">
    <location>
        <position position="461"/>
    </location>
    <ligand>
        <name>heme</name>
        <dbReference type="ChEBI" id="CHEBI:30413"/>
    </ligand>
    <ligandPart>
        <name>Fe</name>
        <dbReference type="ChEBI" id="CHEBI:18248"/>
    </ligandPart>
</feature>
<dbReference type="PANTHER" id="PTHR47945">
    <property type="entry name" value="CYTOCHROME P450 84A1-RELATED"/>
    <property type="match status" value="1"/>
</dbReference>
<keyword evidence="6 10" id="KW-0560">Oxidoreductase</keyword>
<keyword evidence="3" id="KW-0812">Transmembrane</keyword>
<dbReference type="Gramene" id="TraesWEE_scaffold_064884_01G000100.1">
    <property type="protein sequence ID" value="TraesWEE_scaffold_064884_01G000100.1"/>
    <property type="gene ID" value="TraesWEE_scaffold_064884_01G000100"/>
</dbReference>
<dbReference type="InterPro" id="IPR017972">
    <property type="entry name" value="Cyt_P450_CS"/>
</dbReference>
<dbReference type="Gramene" id="TraesJAG2A03G00784860.1">
    <property type="protein sequence ID" value="TraesJAG2A03G00784860.1"/>
    <property type="gene ID" value="TraesJAG2A03G00784860"/>
</dbReference>
<dbReference type="Gramene" id="TraesROB_scaffold_067694_01G000100.1">
    <property type="protein sequence ID" value="TraesROB_scaffold_067694_01G000100.1"/>
    <property type="gene ID" value="TraesROB_scaffold_067694_01G000100"/>
</dbReference>
<dbReference type="PRINTS" id="PR00385">
    <property type="entry name" value="P450"/>
</dbReference>
<dbReference type="GO" id="GO:0016705">
    <property type="term" value="F:oxidoreductase activity, acting on paired donors, with incorporation or reduction of molecular oxygen"/>
    <property type="evidence" value="ECO:0007669"/>
    <property type="project" value="InterPro"/>
</dbReference>
<dbReference type="Gramene" id="TraesLAC2A03G00788820.1">
    <property type="protein sequence ID" value="TraesLAC2A03G00788820.1"/>
    <property type="gene ID" value="TraesLAC2A03G00788820"/>
</dbReference>
<keyword evidence="4 9" id="KW-0479">Metal-binding</keyword>
<reference evidence="11" key="1">
    <citation type="submission" date="2018-08" db="EMBL/GenBank/DDBJ databases">
        <authorList>
            <person name="Rossello M."/>
        </authorList>
    </citation>
    <scope>NUCLEOTIDE SEQUENCE [LARGE SCALE GENOMIC DNA]</scope>
    <source>
        <strain evidence="11">cv. Chinese Spring</strain>
    </source>
</reference>
<dbReference type="CDD" id="cd11072">
    <property type="entry name" value="CYP71-like"/>
    <property type="match status" value="1"/>
</dbReference>
<dbReference type="EnsemblPlants" id="TraesCS2A02G490100.1">
    <property type="protein sequence ID" value="TraesCS2A02G490100.1"/>
    <property type="gene ID" value="TraesCS2A02G490100"/>
</dbReference>
<proteinExistence type="inferred from homology"/>
<keyword evidence="8" id="KW-0472">Membrane</keyword>
<evidence type="ECO:0000256" key="4">
    <source>
        <dbReference type="ARBA" id="ARBA00022723"/>
    </source>
</evidence>
<dbReference type="GO" id="GO:0005506">
    <property type="term" value="F:iron ion binding"/>
    <property type="evidence" value="ECO:0007669"/>
    <property type="project" value="InterPro"/>
</dbReference>
<dbReference type="Gramene" id="TraesLDM2A03G00787720.1">
    <property type="protein sequence ID" value="TraesLDM2A03G00787720.1"/>
    <property type="gene ID" value="TraesLDM2A03G00787720"/>
</dbReference>
<dbReference type="SUPFAM" id="SSF48264">
    <property type="entry name" value="Cytochrome P450"/>
    <property type="match status" value="1"/>
</dbReference>
<dbReference type="Gramene" id="TraesRN2A0101136700.1">
    <property type="protein sequence ID" value="TraesRN2A0101136700.1"/>
    <property type="gene ID" value="TraesRN2A0101136700"/>
</dbReference>
<dbReference type="Pfam" id="PF00067">
    <property type="entry name" value="p450"/>
    <property type="match status" value="1"/>
</dbReference>
<dbReference type="Gramene" id="TraesJUL2A03G00789630.1">
    <property type="protein sequence ID" value="TraesJUL2A03G00789630.1"/>
    <property type="gene ID" value="TraesJUL2A03G00789630"/>
</dbReference>
<dbReference type="Gramene" id="TraesCLE_scaffold_057223_01G000100.1">
    <property type="protein sequence ID" value="TraesCLE_scaffold_057223_01G000100.1"/>
    <property type="gene ID" value="TraesCLE_scaffold_057223_01G000100"/>
</dbReference>
<dbReference type="Gramene" id="TraesCAD_scaffold_099194_01G000300.1">
    <property type="protein sequence ID" value="TraesCAD_scaffold_099194_01G000300.1"/>
    <property type="gene ID" value="TraesCAD_scaffold_099194_01G000300"/>
</dbReference>
<gene>
    <name evidence="11" type="primary">LOC123186248</name>
</gene>
<evidence type="ECO:0000256" key="6">
    <source>
        <dbReference type="ARBA" id="ARBA00023002"/>
    </source>
</evidence>
<reference evidence="11" key="2">
    <citation type="submission" date="2018-10" db="UniProtKB">
        <authorList>
            <consortium name="EnsemblPlants"/>
        </authorList>
    </citation>
    <scope>IDENTIFICATION</scope>
</reference>
<keyword evidence="12" id="KW-1185">Reference proteome</keyword>
<dbReference type="PRINTS" id="PR00463">
    <property type="entry name" value="EP450I"/>
</dbReference>